<evidence type="ECO:0000256" key="3">
    <source>
        <dbReference type="SAM" id="MobiDB-lite"/>
    </source>
</evidence>
<dbReference type="AlphaFoldDB" id="A0A3Q3S0Z3"/>
<dbReference type="InParanoid" id="A0A3Q3S0Z3"/>
<dbReference type="InterPro" id="IPR023578">
    <property type="entry name" value="Ras_GEF_dom_sf"/>
</dbReference>
<feature type="domain" description="DEP" evidence="5">
    <location>
        <begin position="84"/>
        <end position="159"/>
    </location>
</feature>
<keyword evidence="8" id="KW-1185">Reference proteome</keyword>
<name>A0A3Q3S0Z3_9TELE</name>
<dbReference type="InterPro" id="IPR000591">
    <property type="entry name" value="DEP_dom"/>
</dbReference>
<evidence type="ECO:0000313" key="8">
    <source>
        <dbReference type="Proteomes" id="UP000261640"/>
    </source>
</evidence>
<dbReference type="Ensembl" id="ENSMAMT00000015539.2">
    <property type="protein sequence ID" value="ENSMAMP00000015120.2"/>
    <property type="gene ID" value="ENSMAMG00000010204.2"/>
</dbReference>
<dbReference type="InterPro" id="IPR000651">
    <property type="entry name" value="Ras-like_Gua-exchang_fac_N"/>
</dbReference>
<evidence type="ECO:0000259" key="6">
    <source>
        <dbReference type="PROSITE" id="PS50212"/>
    </source>
</evidence>
<dbReference type="Gene3D" id="1.10.840.10">
    <property type="entry name" value="Ras guanine-nucleotide exchange factors catalytic domain"/>
    <property type="match status" value="1"/>
</dbReference>
<evidence type="ECO:0000259" key="5">
    <source>
        <dbReference type="PROSITE" id="PS50186"/>
    </source>
</evidence>
<dbReference type="CDD" id="cd06224">
    <property type="entry name" value="REM"/>
    <property type="match status" value="1"/>
</dbReference>
<dbReference type="GeneTree" id="ENSGT00940000155137"/>
<reference evidence="7" key="1">
    <citation type="submission" date="2025-08" db="UniProtKB">
        <authorList>
            <consortium name="Ensembl"/>
        </authorList>
    </citation>
    <scope>IDENTIFICATION</scope>
</reference>
<dbReference type="PROSITE" id="PS50212">
    <property type="entry name" value="RASGEF_NTER"/>
    <property type="match status" value="1"/>
</dbReference>
<dbReference type="Gene3D" id="3.10.20.90">
    <property type="entry name" value="Phosphatidylinositol 3-kinase Catalytic Subunit, Chain A, domain 1"/>
    <property type="match status" value="1"/>
</dbReference>
<dbReference type="InterPro" id="IPR036390">
    <property type="entry name" value="WH_DNA-bd_sf"/>
</dbReference>
<evidence type="ECO:0000259" key="4">
    <source>
        <dbReference type="PROSITE" id="PS50009"/>
    </source>
</evidence>
<evidence type="ECO:0000256" key="1">
    <source>
        <dbReference type="ARBA" id="ARBA00022658"/>
    </source>
</evidence>
<dbReference type="Pfam" id="PF00610">
    <property type="entry name" value="DEP"/>
    <property type="match status" value="1"/>
</dbReference>
<proteinExistence type="predicted"/>
<dbReference type="InterPro" id="IPR029071">
    <property type="entry name" value="Ubiquitin-like_domsf"/>
</dbReference>
<organism evidence="7 8">
    <name type="scientific">Mastacembelus armatus</name>
    <name type="common">zig-zag eel</name>
    <dbReference type="NCBI Taxonomy" id="205130"/>
    <lineage>
        <taxon>Eukaryota</taxon>
        <taxon>Metazoa</taxon>
        <taxon>Chordata</taxon>
        <taxon>Craniata</taxon>
        <taxon>Vertebrata</taxon>
        <taxon>Euteleostomi</taxon>
        <taxon>Actinopterygii</taxon>
        <taxon>Neopterygii</taxon>
        <taxon>Teleostei</taxon>
        <taxon>Neoteleostei</taxon>
        <taxon>Acanthomorphata</taxon>
        <taxon>Anabantaria</taxon>
        <taxon>Synbranchiformes</taxon>
        <taxon>Mastacembelidae</taxon>
        <taxon>Mastacembelus</taxon>
    </lineage>
</organism>
<dbReference type="GO" id="GO:0005886">
    <property type="term" value="C:plasma membrane"/>
    <property type="evidence" value="ECO:0007669"/>
    <property type="project" value="TreeGrafter"/>
</dbReference>
<dbReference type="SUPFAM" id="SSF48366">
    <property type="entry name" value="Ras GEF"/>
    <property type="match status" value="1"/>
</dbReference>
<dbReference type="InterPro" id="IPR036964">
    <property type="entry name" value="RASGEF_cat_dom_sf"/>
</dbReference>
<dbReference type="Pfam" id="PF00618">
    <property type="entry name" value="RasGEF_N"/>
    <property type="match status" value="1"/>
</dbReference>
<dbReference type="Gene3D" id="1.10.10.10">
    <property type="entry name" value="Winged helix-like DNA-binding domain superfamily/Winged helix DNA-binding domain"/>
    <property type="match status" value="1"/>
</dbReference>
<dbReference type="SMART" id="SM00147">
    <property type="entry name" value="RasGEF"/>
    <property type="match status" value="1"/>
</dbReference>
<dbReference type="PANTHER" id="PTHR23113:SF26">
    <property type="entry name" value="RAP GUANINE NUCLEOTIDE EXCHANGE FACTOR 5"/>
    <property type="match status" value="1"/>
</dbReference>
<dbReference type="SMART" id="SM00049">
    <property type="entry name" value="DEP"/>
    <property type="match status" value="1"/>
</dbReference>
<sequence>MEDSEPAEDGLLAGLRWNRSARDQAQLKHKIRDLPGLLKHGLHLRKKSQSPDTIPGPSSGPTVHKSCSQSFPCAGRTVRNAFLSHGPYPAKDKIHLARIIRRSYVGVELVQWLCEQCVYVRCRTTAVRVWQVLLELGVLLSVDQRVVFSDSNTYYQFSFEECDSASCEFRSNEGEWPEAVRLLLQLAPYVHAIPHTLNAPIMSWDCGLRYIFMPPVLQLGGVCALRDSGGSSGGGMGTMCGREELTSRLGLEAVQRLAKDGCRLLQNHNYRKEYEREEHWRDGSGQSWYSCSTEDDRCDSSSFRYVVVSGTPLKILEHLLSDLKCVCCVSEMLLDDFLLTYLVFMSTHDLCQALLGQYPSVANLHMGQEEGKDALFRKRKVLQLVSHWSRLYKDFLKEEEHVRSFMKTLYRCVLEDLYEFPTLEKDLKEFQKILRRRHNMHFHIFSAHCQSKQVYQQLSLKENCLQVRSPQTETREVICCVYVSADSYLSVHTQPSLEAHELLRIVGLKMDRAEEDMVLAVVSHTGERRVLQPSDCVYSESLTPQGKLVACRRDLTEILPPLTDSAELSRRPVRLLGINTWDVAAALTHLDWTLFKSIHEQELVYYTLSRAPGTGHTAALSVLLQRCNEVQQWVMSEVLMCVSLNKRVQLLKKFIKIAAHCKAQRNLNSAFAIIMGLNTAAVSRLNQTWDKCPGKFKKLFSELELITDPSLNHKAYREAFKRMKPPKIPFMPLLLKDITFIHEGNKTFHDNLVNFEKLHMIADTVRMIRHCQSDQPGEASCLKVRASVHYLHIIDNQQTLFELSHKLEPRA</sequence>
<feature type="region of interest" description="Disordered" evidence="3">
    <location>
        <begin position="45"/>
        <end position="65"/>
    </location>
</feature>
<feature type="domain" description="Ras-GEF" evidence="4">
    <location>
        <begin position="579"/>
        <end position="810"/>
    </location>
</feature>
<dbReference type="CDD" id="cd04437">
    <property type="entry name" value="DEP_Epac"/>
    <property type="match status" value="1"/>
</dbReference>
<dbReference type="InterPro" id="IPR019804">
    <property type="entry name" value="Ras_G-nucl-exch_fac_CS"/>
</dbReference>
<protein>
    <submittedName>
        <fullName evidence="7">Rap guanine nucleotide exchange factor 5</fullName>
    </submittedName>
</protein>
<dbReference type="PROSITE" id="PS50186">
    <property type="entry name" value="DEP"/>
    <property type="match status" value="1"/>
</dbReference>
<dbReference type="InterPro" id="IPR036388">
    <property type="entry name" value="WH-like_DNA-bd_sf"/>
</dbReference>
<evidence type="ECO:0000313" key="7">
    <source>
        <dbReference type="Ensembl" id="ENSMAMP00000015120.2"/>
    </source>
</evidence>
<feature type="domain" description="N-terminal Ras-GEF" evidence="6">
    <location>
        <begin position="303"/>
        <end position="435"/>
    </location>
</feature>
<dbReference type="SUPFAM" id="SSF46785">
    <property type="entry name" value="Winged helix' DNA-binding domain"/>
    <property type="match status" value="1"/>
</dbReference>
<gene>
    <name evidence="7" type="primary">RAPGEF5</name>
</gene>
<dbReference type="GO" id="GO:0005085">
    <property type="term" value="F:guanyl-nucleotide exchange factor activity"/>
    <property type="evidence" value="ECO:0007669"/>
    <property type="project" value="UniProtKB-KW"/>
</dbReference>
<dbReference type="SUPFAM" id="SSF54236">
    <property type="entry name" value="Ubiquitin-like"/>
    <property type="match status" value="1"/>
</dbReference>
<dbReference type="Proteomes" id="UP000261640">
    <property type="component" value="Unplaced"/>
</dbReference>
<dbReference type="InterPro" id="IPR001895">
    <property type="entry name" value="RASGEF_cat_dom"/>
</dbReference>
<dbReference type="SMART" id="SM00229">
    <property type="entry name" value="RasGEFN"/>
    <property type="match status" value="1"/>
</dbReference>
<keyword evidence="1 2" id="KW-0344">Guanine-nucleotide releasing factor</keyword>
<accession>A0A3Q3S0Z3</accession>
<dbReference type="PROSITE" id="PS00720">
    <property type="entry name" value="RASGEF"/>
    <property type="match status" value="1"/>
</dbReference>
<dbReference type="PANTHER" id="PTHR23113">
    <property type="entry name" value="GUANINE NUCLEOTIDE EXCHANGE FACTOR"/>
    <property type="match status" value="1"/>
</dbReference>
<evidence type="ECO:0000256" key="2">
    <source>
        <dbReference type="PROSITE-ProRule" id="PRU00168"/>
    </source>
</evidence>
<dbReference type="GO" id="GO:0007265">
    <property type="term" value="P:Ras protein signal transduction"/>
    <property type="evidence" value="ECO:0007669"/>
    <property type="project" value="TreeGrafter"/>
</dbReference>
<dbReference type="CDD" id="cd00155">
    <property type="entry name" value="RasGEF"/>
    <property type="match status" value="1"/>
</dbReference>
<dbReference type="Pfam" id="PF00617">
    <property type="entry name" value="RasGEF"/>
    <property type="match status" value="1"/>
</dbReference>
<reference evidence="7" key="2">
    <citation type="submission" date="2025-09" db="UniProtKB">
        <authorList>
            <consortium name="Ensembl"/>
        </authorList>
    </citation>
    <scope>IDENTIFICATION</scope>
</reference>
<dbReference type="PROSITE" id="PS50009">
    <property type="entry name" value="RASGEF_CAT"/>
    <property type="match status" value="1"/>
</dbReference>
<dbReference type="InterPro" id="IPR008937">
    <property type="entry name" value="Ras-like_GEF"/>
</dbReference>
<dbReference type="Gene3D" id="1.20.870.10">
    <property type="entry name" value="Son of sevenless (SoS) protein Chain: S domain 1"/>
    <property type="match status" value="1"/>
</dbReference>